<accession>A0AAN6ETK8</accession>
<dbReference type="InterPro" id="IPR001138">
    <property type="entry name" value="Zn2Cys6_DnaBD"/>
</dbReference>
<dbReference type="Pfam" id="PF00172">
    <property type="entry name" value="Zn_clus"/>
    <property type="match status" value="1"/>
</dbReference>
<evidence type="ECO:0000256" key="3">
    <source>
        <dbReference type="ARBA" id="ARBA00023015"/>
    </source>
</evidence>
<feature type="compositionally biased region" description="Basic and acidic residues" evidence="7">
    <location>
        <begin position="165"/>
        <end position="182"/>
    </location>
</feature>
<gene>
    <name evidence="10" type="ORF">HRR80_006232</name>
</gene>
<keyword evidence="3" id="KW-0805">Transcription regulation</keyword>
<dbReference type="GO" id="GO:0005634">
    <property type="term" value="C:nucleus"/>
    <property type="evidence" value="ECO:0007669"/>
    <property type="project" value="UniProtKB-SubCell"/>
</dbReference>
<name>A0AAN6ETK8_EXODE</name>
<dbReference type="Proteomes" id="UP001161757">
    <property type="component" value="Unassembled WGS sequence"/>
</dbReference>
<comment type="subcellular location">
    <subcellularLocation>
        <location evidence="1">Nucleus</location>
    </subcellularLocation>
</comment>
<feature type="compositionally biased region" description="Basic and acidic residues" evidence="7">
    <location>
        <begin position="613"/>
        <end position="626"/>
    </location>
</feature>
<evidence type="ECO:0000256" key="7">
    <source>
        <dbReference type="SAM" id="MobiDB-lite"/>
    </source>
</evidence>
<evidence type="ECO:0000256" key="1">
    <source>
        <dbReference type="ARBA" id="ARBA00004123"/>
    </source>
</evidence>
<evidence type="ECO:0000313" key="10">
    <source>
        <dbReference type="EMBL" id="KAJ8990101.1"/>
    </source>
</evidence>
<evidence type="ECO:0000256" key="6">
    <source>
        <dbReference type="ARBA" id="ARBA00023242"/>
    </source>
</evidence>
<dbReference type="GO" id="GO:0003677">
    <property type="term" value="F:DNA binding"/>
    <property type="evidence" value="ECO:0007669"/>
    <property type="project" value="UniProtKB-KW"/>
</dbReference>
<dbReference type="CDD" id="cd00067">
    <property type="entry name" value="GAL4"/>
    <property type="match status" value="1"/>
</dbReference>
<dbReference type="GO" id="GO:0000981">
    <property type="term" value="F:DNA-binding transcription factor activity, RNA polymerase II-specific"/>
    <property type="evidence" value="ECO:0007669"/>
    <property type="project" value="InterPro"/>
</dbReference>
<evidence type="ECO:0000256" key="5">
    <source>
        <dbReference type="ARBA" id="ARBA00023163"/>
    </source>
</evidence>
<dbReference type="SUPFAM" id="SSF57701">
    <property type="entry name" value="Zn2/Cys6 DNA-binding domain"/>
    <property type="match status" value="1"/>
</dbReference>
<dbReference type="PROSITE" id="PS00463">
    <property type="entry name" value="ZN2_CY6_FUNGAL_1"/>
    <property type="match status" value="1"/>
</dbReference>
<dbReference type="PANTHER" id="PTHR46910">
    <property type="entry name" value="TRANSCRIPTION FACTOR PDR1"/>
    <property type="match status" value="1"/>
</dbReference>
<dbReference type="PROSITE" id="PS50048">
    <property type="entry name" value="ZN2_CY6_FUNGAL_2"/>
    <property type="match status" value="1"/>
</dbReference>
<dbReference type="CDD" id="cd12148">
    <property type="entry name" value="fungal_TF_MHR"/>
    <property type="match status" value="1"/>
</dbReference>
<keyword evidence="2" id="KW-0479">Metal-binding</keyword>
<protein>
    <recommendedName>
        <fullName evidence="9">Zn(2)-C6 fungal-type domain-containing protein</fullName>
    </recommendedName>
</protein>
<comment type="caution">
    <text evidence="10">The sequence shown here is derived from an EMBL/GenBank/DDBJ whole genome shotgun (WGS) entry which is preliminary data.</text>
</comment>
<dbReference type="GO" id="GO:0008270">
    <property type="term" value="F:zinc ion binding"/>
    <property type="evidence" value="ECO:0007669"/>
    <property type="project" value="InterPro"/>
</dbReference>
<dbReference type="PANTHER" id="PTHR46910:SF3">
    <property type="entry name" value="HALOTOLERANCE PROTEIN 9-RELATED"/>
    <property type="match status" value="1"/>
</dbReference>
<feature type="chain" id="PRO_5043033277" description="Zn(2)-C6 fungal-type domain-containing protein" evidence="8">
    <location>
        <begin position="21"/>
        <end position="674"/>
    </location>
</feature>
<evidence type="ECO:0000313" key="11">
    <source>
        <dbReference type="Proteomes" id="UP001161757"/>
    </source>
</evidence>
<dbReference type="InterPro" id="IPR036864">
    <property type="entry name" value="Zn2-C6_fun-type_DNA-bd_sf"/>
</dbReference>
<keyword evidence="6" id="KW-0539">Nucleus</keyword>
<keyword evidence="8" id="KW-0732">Signal</keyword>
<keyword evidence="5" id="KW-0804">Transcription</keyword>
<dbReference type="InterPro" id="IPR050987">
    <property type="entry name" value="AtrR-like"/>
</dbReference>
<evidence type="ECO:0000256" key="8">
    <source>
        <dbReference type="SAM" id="SignalP"/>
    </source>
</evidence>
<evidence type="ECO:0000256" key="4">
    <source>
        <dbReference type="ARBA" id="ARBA00023125"/>
    </source>
</evidence>
<feature type="domain" description="Zn(2)-C6 fungal-type" evidence="9">
    <location>
        <begin position="63"/>
        <end position="93"/>
    </location>
</feature>
<proteinExistence type="predicted"/>
<feature type="region of interest" description="Disordered" evidence="7">
    <location>
        <begin position="154"/>
        <end position="188"/>
    </location>
</feature>
<feature type="region of interest" description="Disordered" evidence="7">
    <location>
        <begin position="22"/>
        <end position="54"/>
    </location>
</feature>
<dbReference type="AlphaFoldDB" id="A0AAN6ETK8"/>
<sequence>MSTRALCCLLCRSMVSPTHAATSPHVDGTLSMHDALNSSPSHDHSHSQTDSLSADPRKYVSHACEACRSRRSKCDGKLPVCSTCQKRRTACTYSAVDRRRGKLKKHETDALVQQVETLQGILSALQISPEEDALELLKKIRRHESSLVDFWSASGRPSPVSETLADYRRSQERDTKPVDQHPHASTPQIYTPDNLPPLEMVRLGIAAYYNCCFTLFYLFQEQHIYELVRHMYQSEEPVDTATLCEVCALAAVGSQYDADHVPQPVMEAFYRTASVYMHDCVEAHYLRGMRMLLCLSIYSFMTKRSSARLSIASGIQIARWARLHRQVTSHDLHLWRRVYRTLVFMECWLASSLGYQFDLTEEELNFAQLEIAEPVPSLENAIQAQMSAVGILMANILRDVYRSSSAVFSIVKKHARILDDWRRSLPGYMQLSAILDSSSENLEEKHRRSLVLVHIMGYGAQILLQRRLLVAMAECKMNKRWTLDGSREEGAAVHQECVTAAVTCVQLLEFLSYTGNMLRRCWLCIGHAFSACSVLLFEAAQSLLHGLWTGVEDTLAHSQKCIHVLQDCSVADHVAKTMVDIVHPLHEELVTLSKTDSWQTRRSGIYDLLQNPHPEHSPDHATDHSTIDSQPVHPVAIPAMQKAIDVLGNPFAHPRRLNIDSFSPADPDVPSWWN</sequence>
<feature type="region of interest" description="Disordered" evidence="7">
    <location>
        <begin position="609"/>
        <end position="630"/>
    </location>
</feature>
<dbReference type="SMART" id="SM00066">
    <property type="entry name" value="GAL4"/>
    <property type="match status" value="1"/>
</dbReference>
<keyword evidence="4" id="KW-0238">DNA-binding</keyword>
<reference evidence="10" key="1">
    <citation type="submission" date="2023-01" db="EMBL/GenBank/DDBJ databases">
        <title>Exophiala dermititidis isolated from Cystic Fibrosis Patient.</title>
        <authorList>
            <person name="Kurbessoian T."/>
            <person name="Crocker A."/>
            <person name="Murante D."/>
            <person name="Hogan D.A."/>
            <person name="Stajich J.E."/>
        </authorList>
    </citation>
    <scope>NUCLEOTIDE SEQUENCE</scope>
    <source>
        <strain evidence="10">Ex8</strain>
    </source>
</reference>
<feature type="signal peptide" evidence="8">
    <location>
        <begin position="1"/>
        <end position="20"/>
    </location>
</feature>
<dbReference type="Gene3D" id="4.10.240.10">
    <property type="entry name" value="Zn(2)-C6 fungal-type DNA-binding domain"/>
    <property type="match status" value="1"/>
</dbReference>
<organism evidence="10 11">
    <name type="scientific">Exophiala dermatitidis</name>
    <name type="common">Black yeast-like fungus</name>
    <name type="synonym">Wangiella dermatitidis</name>
    <dbReference type="NCBI Taxonomy" id="5970"/>
    <lineage>
        <taxon>Eukaryota</taxon>
        <taxon>Fungi</taxon>
        <taxon>Dikarya</taxon>
        <taxon>Ascomycota</taxon>
        <taxon>Pezizomycotina</taxon>
        <taxon>Eurotiomycetes</taxon>
        <taxon>Chaetothyriomycetidae</taxon>
        <taxon>Chaetothyriales</taxon>
        <taxon>Herpotrichiellaceae</taxon>
        <taxon>Exophiala</taxon>
    </lineage>
</organism>
<evidence type="ECO:0000259" key="9">
    <source>
        <dbReference type="PROSITE" id="PS50048"/>
    </source>
</evidence>
<dbReference type="EMBL" id="JAJGCB010000012">
    <property type="protein sequence ID" value="KAJ8990101.1"/>
    <property type="molecule type" value="Genomic_DNA"/>
</dbReference>
<evidence type="ECO:0000256" key="2">
    <source>
        <dbReference type="ARBA" id="ARBA00022723"/>
    </source>
</evidence>